<reference evidence="2" key="1">
    <citation type="journal article" date="2012" name="MBio">
        <title>Comparative genome analysis of Trichophyton rubrum and related dermatophytes reveals candidate genes involved in infection.</title>
        <authorList>
            <person name="Martinez D.A."/>
            <person name="Oliver B.G."/>
            <person name="Graeser Y."/>
            <person name="Goldberg J.M."/>
            <person name="Li W."/>
            <person name="Martinez-Rossi N.M."/>
            <person name="Monod M."/>
            <person name="Shelest E."/>
            <person name="Barton R.C."/>
            <person name="Birch E."/>
            <person name="Brakhage A.A."/>
            <person name="Chen Z."/>
            <person name="Gurr S.J."/>
            <person name="Heiman D."/>
            <person name="Heitman J."/>
            <person name="Kosti I."/>
            <person name="Rossi A."/>
            <person name="Saif S."/>
            <person name="Samalova M."/>
            <person name="Saunders C.W."/>
            <person name="Shea T."/>
            <person name="Summerbell R.C."/>
            <person name="Xu J."/>
            <person name="Young S."/>
            <person name="Zeng Q."/>
            <person name="Birren B.W."/>
            <person name="Cuomo C.A."/>
            <person name="White T.C."/>
        </authorList>
    </citation>
    <scope>NUCLEOTIDE SEQUENCE [LARGE SCALE GENOMIC DNA]</scope>
    <source>
        <strain evidence="2">CBS 112818</strain>
    </source>
</reference>
<organism evidence="1 2">
    <name type="scientific">Trichophyton tonsurans (strain CBS 112818)</name>
    <name type="common">Scalp ringworm fungus</name>
    <dbReference type="NCBI Taxonomy" id="647933"/>
    <lineage>
        <taxon>Eukaryota</taxon>
        <taxon>Fungi</taxon>
        <taxon>Dikarya</taxon>
        <taxon>Ascomycota</taxon>
        <taxon>Pezizomycotina</taxon>
        <taxon>Eurotiomycetes</taxon>
        <taxon>Eurotiomycetidae</taxon>
        <taxon>Onygenales</taxon>
        <taxon>Arthrodermataceae</taxon>
        <taxon>Trichophyton</taxon>
    </lineage>
</organism>
<dbReference type="AlphaFoldDB" id="F2S842"/>
<sequence length="238" mass="25614">MTTGPVILVPLRTAASYYTSPFITHMVEVQDVTPTFRPDQIHANIGDSILFQSRGPDVSVIESNLSPLCTPKKAGLPQENLYLVTDTMPHLFYQNGHLSATPCSYKSVFKLNFHLHNAQISTVAVYPGSRCSIETFVPSGYHYNTTGTAASGTGLAMQFLQSGYCYGPTGAVASGTGLPPWPLQSGVNATGGQRGVTHRPTAPLPSSFASSAIVLYRGNILPIFFNMLLLLFQIEGMI</sequence>
<evidence type="ECO:0000313" key="1">
    <source>
        <dbReference type="EMBL" id="EGD99741.1"/>
    </source>
</evidence>
<name>F2S842_TRIT1</name>
<dbReference type="HOGENOM" id="CLU_1166569_0_0_1"/>
<protein>
    <submittedName>
        <fullName evidence="1">Uncharacterized protein</fullName>
    </submittedName>
</protein>
<evidence type="ECO:0000313" key="2">
    <source>
        <dbReference type="Proteomes" id="UP000009172"/>
    </source>
</evidence>
<dbReference type="Proteomes" id="UP000009172">
    <property type="component" value="Unassembled WGS sequence"/>
</dbReference>
<accession>F2S842</accession>
<dbReference type="EMBL" id="GG698526">
    <property type="protein sequence ID" value="EGD99741.1"/>
    <property type="molecule type" value="Genomic_DNA"/>
</dbReference>
<keyword evidence="2" id="KW-1185">Reference proteome</keyword>
<proteinExistence type="predicted"/>
<gene>
    <name evidence="1" type="ORF">TESG_07080</name>
</gene>